<keyword evidence="3" id="KW-0106">Calcium</keyword>
<dbReference type="RefSeq" id="XP_054829500.1">
    <property type="nucleotide sequence ID" value="XM_054973525.1"/>
</dbReference>
<dbReference type="InterPro" id="IPR011992">
    <property type="entry name" value="EF-hand-dom_pair"/>
</dbReference>
<dbReference type="AlphaFoldDB" id="A0AA97J1S4"/>
<dbReference type="Gene3D" id="1.10.238.10">
    <property type="entry name" value="EF-hand"/>
    <property type="match status" value="1"/>
</dbReference>
<dbReference type="CDD" id="cd00213">
    <property type="entry name" value="S-100"/>
    <property type="match status" value="1"/>
</dbReference>
<evidence type="ECO:0000256" key="3">
    <source>
        <dbReference type="ARBA" id="ARBA00022837"/>
    </source>
</evidence>
<dbReference type="InterPro" id="IPR001751">
    <property type="entry name" value="S100/CaBP7/8-like_CS"/>
</dbReference>
<feature type="domain" description="S100/CaBP-9k-type calcium binding subdomain" evidence="4">
    <location>
        <begin position="4"/>
        <end position="46"/>
    </location>
</feature>
<dbReference type="PANTHER" id="PTHR14054">
    <property type="entry name" value="REPETIN"/>
    <property type="match status" value="1"/>
</dbReference>
<proteinExistence type="predicted"/>
<dbReference type="Pfam" id="PF01023">
    <property type="entry name" value="S_100"/>
    <property type="match status" value="1"/>
</dbReference>
<dbReference type="PANTHER" id="PTHR14054:SF14">
    <property type="entry name" value="REPETIN"/>
    <property type="match status" value="1"/>
</dbReference>
<dbReference type="GO" id="GO:0046914">
    <property type="term" value="F:transition metal ion binding"/>
    <property type="evidence" value="ECO:0007669"/>
    <property type="project" value="InterPro"/>
</dbReference>
<protein>
    <submittedName>
        <fullName evidence="6">Repetin-like</fullName>
    </submittedName>
</protein>
<accession>A0AA97J1S4</accession>
<name>A0AA97J1S4_EUBMA</name>
<evidence type="ECO:0000259" key="4">
    <source>
        <dbReference type="SMART" id="SM01394"/>
    </source>
</evidence>
<gene>
    <name evidence="6" type="primary">LOC129325693</name>
</gene>
<evidence type="ECO:0000313" key="5">
    <source>
        <dbReference type="Proteomes" id="UP001190640"/>
    </source>
</evidence>
<reference evidence="6" key="1">
    <citation type="submission" date="2025-08" db="UniProtKB">
        <authorList>
            <consortium name="RefSeq"/>
        </authorList>
    </citation>
    <scope>IDENTIFICATION</scope>
    <source>
        <tissue evidence="6">Blood</tissue>
    </source>
</reference>
<keyword evidence="5" id="KW-1185">Reference proteome</keyword>
<dbReference type="PROSITE" id="PS00303">
    <property type="entry name" value="S100_CABP"/>
    <property type="match status" value="1"/>
</dbReference>
<evidence type="ECO:0000256" key="1">
    <source>
        <dbReference type="ARBA" id="ARBA00022723"/>
    </source>
</evidence>
<evidence type="ECO:0000256" key="2">
    <source>
        <dbReference type="ARBA" id="ARBA00022737"/>
    </source>
</evidence>
<dbReference type="Proteomes" id="UP001190640">
    <property type="component" value="Chromosome 1"/>
</dbReference>
<keyword evidence="2" id="KW-0677">Repeat</keyword>
<dbReference type="InterPro" id="IPR034325">
    <property type="entry name" value="S-100_dom"/>
</dbReference>
<dbReference type="SUPFAM" id="SSF47473">
    <property type="entry name" value="EF-hand"/>
    <property type="match status" value="1"/>
</dbReference>
<dbReference type="InterPro" id="IPR013787">
    <property type="entry name" value="S100_Ca-bd_sub"/>
</dbReference>
<dbReference type="GeneID" id="129325693"/>
<dbReference type="KEGG" id="emc:129325693"/>
<keyword evidence="1" id="KW-0479">Metal-binding</keyword>
<organism evidence="5 6">
    <name type="scientific">Eublepharis macularius</name>
    <name type="common">Leopard gecko</name>
    <name type="synonym">Cyrtodactylus macularius</name>
    <dbReference type="NCBI Taxonomy" id="481883"/>
    <lineage>
        <taxon>Eukaryota</taxon>
        <taxon>Metazoa</taxon>
        <taxon>Chordata</taxon>
        <taxon>Craniata</taxon>
        <taxon>Vertebrata</taxon>
        <taxon>Euteleostomi</taxon>
        <taxon>Lepidosauria</taxon>
        <taxon>Squamata</taxon>
        <taxon>Bifurcata</taxon>
        <taxon>Gekkota</taxon>
        <taxon>Eublepharidae</taxon>
        <taxon>Eublepharinae</taxon>
        <taxon>Eublepharis</taxon>
    </lineage>
</organism>
<sequence>MPYLVESICTIIGVFHKHAKKDGDCFTLNRRELKWLIRKEFSEVLENPRDPQTVDLVLQLLDLNGDCLVDFSEYLLLIFRVAKACYHCQQPSEQLRTKQGIVNQEKGNHQLKRYLGTGREILCSMMKDIIHHMSLSHGEETEINTPKCPHKEWDMIGDVDRKSLSSESVMAM</sequence>
<evidence type="ECO:0000313" key="6">
    <source>
        <dbReference type="RefSeq" id="XP_054829500.1"/>
    </source>
</evidence>
<dbReference type="SMART" id="SM01394">
    <property type="entry name" value="S_100"/>
    <property type="match status" value="1"/>
</dbReference>